<feature type="coiled-coil region" evidence="1">
    <location>
        <begin position="161"/>
        <end position="234"/>
    </location>
</feature>
<feature type="compositionally biased region" description="Low complexity" evidence="2">
    <location>
        <begin position="13"/>
        <end position="37"/>
    </location>
</feature>
<protein>
    <submittedName>
        <fullName evidence="3">Uncharacterized protein</fullName>
    </submittedName>
</protein>
<name>A0AAD5Q0T0_PYTIN</name>
<proteinExistence type="predicted"/>
<organism evidence="3 4">
    <name type="scientific">Pythium insidiosum</name>
    <name type="common">Pythiosis disease agent</name>
    <dbReference type="NCBI Taxonomy" id="114742"/>
    <lineage>
        <taxon>Eukaryota</taxon>
        <taxon>Sar</taxon>
        <taxon>Stramenopiles</taxon>
        <taxon>Oomycota</taxon>
        <taxon>Peronosporomycetes</taxon>
        <taxon>Pythiales</taxon>
        <taxon>Pythiaceae</taxon>
        <taxon>Pythium</taxon>
    </lineage>
</organism>
<reference evidence="3" key="1">
    <citation type="submission" date="2021-12" db="EMBL/GenBank/DDBJ databases">
        <title>Prjna785345.</title>
        <authorList>
            <person name="Rujirawat T."/>
            <person name="Krajaejun T."/>
        </authorList>
    </citation>
    <scope>NUCLEOTIDE SEQUENCE</scope>
    <source>
        <strain evidence="3">Pi057C3</strain>
    </source>
</reference>
<sequence>MTIKTSLRPRHPTATNNTTNSSASSSSSRVLWTQSPVAPSSSAAVARASQERATFQHAAWWLRLRGLSVPLPSAEPAVAEASQAATTPVSVSSPSTRQANGSAAVDELKSDPDSDDDRASSAGCAPAASLEPVVPRDLFAAQEISATANGNATTAINDEPSARADAELAQAQQELRLVRQRLAETEAENSLLRGALENAMRTFVVAKRETAFELQRLETRAAQASDRARRSRATVSALQQALQAAQSSLQAVAKTSVASIARRQRQSESLTAANARLQAHNDQLQRRLRQQHERLERLWQLNLSMRLPEPAAATRSSSHTTSARARAPSPSPAPAPSSPHRRQLVVRFKDKEEMDDRDSTRSDGDCARVHPEPTPAHAADA</sequence>
<dbReference type="EMBL" id="JAKCXM010001943">
    <property type="protein sequence ID" value="KAJ0390561.1"/>
    <property type="molecule type" value="Genomic_DNA"/>
</dbReference>
<feature type="region of interest" description="Disordered" evidence="2">
    <location>
        <begin position="80"/>
        <end position="127"/>
    </location>
</feature>
<feature type="compositionally biased region" description="Basic and acidic residues" evidence="2">
    <location>
        <begin position="347"/>
        <end position="371"/>
    </location>
</feature>
<feature type="region of interest" description="Disordered" evidence="2">
    <location>
        <begin position="310"/>
        <end position="381"/>
    </location>
</feature>
<feature type="compositionally biased region" description="Low complexity" evidence="2">
    <location>
        <begin position="80"/>
        <end position="96"/>
    </location>
</feature>
<accession>A0AAD5Q0T0</accession>
<comment type="caution">
    <text evidence="3">The sequence shown here is derived from an EMBL/GenBank/DDBJ whole genome shotgun (WGS) entry which is preliminary data.</text>
</comment>
<dbReference type="Proteomes" id="UP001209570">
    <property type="component" value="Unassembled WGS sequence"/>
</dbReference>
<evidence type="ECO:0000313" key="4">
    <source>
        <dbReference type="Proteomes" id="UP001209570"/>
    </source>
</evidence>
<keyword evidence="4" id="KW-1185">Reference proteome</keyword>
<gene>
    <name evidence="3" type="ORF">P43SY_010483</name>
</gene>
<feature type="coiled-coil region" evidence="1">
    <location>
        <begin position="267"/>
        <end position="294"/>
    </location>
</feature>
<evidence type="ECO:0000256" key="1">
    <source>
        <dbReference type="SAM" id="Coils"/>
    </source>
</evidence>
<feature type="compositionally biased region" description="Low complexity" evidence="2">
    <location>
        <begin position="311"/>
        <end position="328"/>
    </location>
</feature>
<evidence type="ECO:0000256" key="2">
    <source>
        <dbReference type="SAM" id="MobiDB-lite"/>
    </source>
</evidence>
<keyword evidence="1" id="KW-0175">Coiled coil</keyword>
<dbReference type="AlphaFoldDB" id="A0AAD5Q0T0"/>
<feature type="region of interest" description="Disordered" evidence="2">
    <location>
        <begin position="1"/>
        <end position="37"/>
    </location>
</feature>
<evidence type="ECO:0000313" key="3">
    <source>
        <dbReference type="EMBL" id="KAJ0390561.1"/>
    </source>
</evidence>